<dbReference type="Pfam" id="PF01368">
    <property type="entry name" value="DHH"/>
    <property type="match status" value="1"/>
</dbReference>
<dbReference type="PANTHER" id="PTHR12112:SF22">
    <property type="entry name" value="MANGANESE-DEPENDENT INORGANIC PYROPHOSPHATASE-RELATED"/>
    <property type="match status" value="1"/>
</dbReference>
<feature type="domain" description="CBS" evidence="10">
    <location>
        <begin position="253"/>
        <end position="308"/>
    </location>
</feature>
<keyword evidence="4" id="KW-0479">Metal-binding</keyword>
<dbReference type="Gene3D" id="3.90.1640.10">
    <property type="entry name" value="inorganic pyrophosphatase (n-terminal core)"/>
    <property type="match status" value="2"/>
</dbReference>
<evidence type="ECO:0000256" key="9">
    <source>
        <dbReference type="PROSITE-ProRule" id="PRU00703"/>
    </source>
</evidence>
<accession>A0A7W7Y3U5</accession>
<dbReference type="RefSeq" id="WP_183730519.1">
    <property type="nucleotide sequence ID" value="NZ_JACHID010000004.1"/>
</dbReference>
<feature type="domain" description="CBS" evidence="10">
    <location>
        <begin position="74"/>
        <end position="134"/>
    </location>
</feature>
<dbReference type="Gene3D" id="3.40.1390.20">
    <property type="entry name" value="HprK N-terminal domain-like"/>
    <property type="match status" value="1"/>
</dbReference>
<dbReference type="SUPFAM" id="SSF75138">
    <property type="entry name" value="HprK N-terminal domain-like"/>
    <property type="match status" value="1"/>
</dbReference>
<evidence type="ECO:0000259" key="10">
    <source>
        <dbReference type="PROSITE" id="PS51371"/>
    </source>
</evidence>
<dbReference type="InterPro" id="IPR038763">
    <property type="entry name" value="DHH_sf"/>
</dbReference>
<evidence type="ECO:0000256" key="6">
    <source>
        <dbReference type="ARBA" id="ARBA00023211"/>
    </source>
</evidence>
<dbReference type="Proteomes" id="UP000528322">
    <property type="component" value="Unassembled WGS sequence"/>
</dbReference>
<evidence type="ECO:0000256" key="1">
    <source>
        <dbReference type="ARBA" id="ARBA00001936"/>
    </source>
</evidence>
<dbReference type="InterPro" id="IPR000644">
    <property type="entry name" value="CBS_dom"/>
</dbReference>
<evidence type="ECO:0000256" key="8">
    <source>
        <dbReference type="ARBA" id="ARBA00047820"/>
    </source>
</evidence>
<keyword evidence="12" id="KW-1185">Reference proteome</keyword>
<dbReference type="SUPFAM" id="SSF64182">
    <property type="entry name" value="DHH phosphoesterases"/>
    <property type="match status" value="1"/>
</dbReference>
<dbReference type="SMART" id="SM00116">
    <property type="entry name" value="CBS"/>
    <property type="match status" value="2"/>
</dbReference>
<dbReference type="Gene3D" id="3.10.310.20">
    <property type="entry name" value="DHHA2 domain"/>
    <property type="match status" value="1"/>
</dbReference>
<dbReference type="GO" id="GO:0005737">
    <property type="term" value="C:cytoplasm"/>
    <property type="evidence" value="ECO:0007669"/>
    <property type="project" value="InterPro"/>
</dbReference>
<dbReference type="GO" id="GO:0046872">
    <property type="term" value="F:metal ion binding"/>
    <property type="evidence" value="ECO:0007669"/>
    <property type="project" value="UniProtKB-KW"/>
</dbReference>
<protein>
    <recommendedName>
        <fullName evidence="3">inorganic diphosphatase</fullName>
        <ecNumber evidence="3">3.6.1.1</ecNumber>
    </recommendedName>
    <alternativeName>
        <fullName evidence="7">Pyrophosphate phospho-hydrolase</fullName>
    </alternativeName>
</protein>
<dbReference type="NCBIfam" id="NF011443">
    <property type="entry name" value="PRK14869.1-5"/>
    <property type="match status" value="1"/>
</dbReference>
<dbReference type="EMBL" id="JACHID010000004">
    <property type="protein sequence ID" value="MBB5021583.1"/>
    <property type="molecule type" value="Genomic_DNA"/>
</dbReference>
<keyword evidence="5 11" id="KW-0378">Hydrolase</keyword>
<comment type="subunit">
    <text evidence="2">Homohexamer.</text>
</comment>
<evidence type="ECO:0000256" key="3">
    <source>
        <dbReference type="ARBA" id="ARBA00012146"/>
    </source>
</evidence>
<organism evidence="11 12">
    <name type="scientific">Desulfurispira natronophila</name>
    <dbReference type="NCBI Taxonomy" id="682562"/>
    <lineage>
        <taxon>Bacteria</taxon>
        <taxon>Pseudomonadati</taxon>
        <taxon>Chrysiogenota</taxon>
        <taxon>Chrysiogenia</taxon>
        <taxon>Chrysiogenales</taxon>
        <taxon>Chrysiogenaceae</taxon>
        <taxon>Desulfurispira</taxon>
    </lineage>
</organism>
<keyword evidence="9" id="KW-0129">CBS domain</keyword>
<dbReference type="InterPro" id="IPR038222">
    <property type="entry name" value="DHHA2_dom_sf"/>
</dbReference>
<sequence length="546" mass="61726">MNSTLVIGHKNPDTDSICSAITYANLKAKIDPHNTYIAGRCGHLNQQTRYVLERFNVDKPLFYRDIHTRIKDILEPNPAQVTPDTPIFEVMRNIDERRIRISPVVSQERRFEGVVSILEVANFFLEKDITHHPRFLMRPENLPAVIPGYFHCRGEQEEFPARIFAAAMPFERALQHFETMDDENMVLILGKRRDFIQYAIGRQFPAIILTGIDGEEELDIDFSGYRGWVFVSQWDTAETLRRCTLAVPCKSIMNRNVPTVSPQTLFEQGRDQLSQTEHKGLPVVKDQQLVGLVTRSHFLRKPRTRLILMDHNEIAQAVDGAEDAEIVEIVDHHRLGALKTTHPIHIYAKPVGSTCTLVYQQYRYHQVGIDATTAGLLLCGILSDTVITKSPTTTAEDVAALEALAVIAGVDYQQLGMDIFKVADSLGSANPEFVVSGDLKEYHEFGVSLAIAQVEVVTLSEPPEVYVALQDALQKMQKRQGLHWAMLLITDIIQEKSVLLTSGYPKAEQLFRYQQNEDGSFVLPGVLSRKKQLLPEVLRVLEECQD</sequence>
<dbReference type="PANTHER" id="PTHR12112">
    <property type="entry name" value="BNIP - RELATED"/>
    <property type="match status" value="1"/>
</dbReference>
<gene>
    <name evidence="11" type="ORF">HNR37_000895</name>
</gene>
<dbReference type="InterPro" id="IPR046342">
    <property type="entry name" value="CBS_dom_sf"/>
</dbReference>
<evidence type="ECO:0000313" key="12">
    <source>
        <dbReference type="Proteomes" id="UP000528322"/>
    </source>
</evidence>
<dbReference type="GO" id="GO:0004427">
    <property type="term" value="F:inorganic diphosphate phosphatase activity"/>
    <property type="evidence" value="ECO:0007669"/>
    <property type="project" value="UniProtKB-EC"/>
</dbReference>
<reference evidence="11 12" key="1">
    <citation type="submission" date="2020-08" db="EMBL/GenBank/DDBJ databases">
        <title>Genomic Encyclopedia of Type Strains, Phase IV (KMG-IV): sequencing the most valuable type-strain genomes for metagenomic binning, comparative biology and taxonomic classification.</title>
        <authorList>
            <person name="Goeker M."/>
        </authorList>
    </citation>
    <scope>NUCLEOTIDE SEQUENCE [LARGE SCALE GENOMIC DNA]</scope>
    <source>
        <strain evidence="11 12">DSM 22071</strain>
    </source>
</reference>
<name>A0A7W7Y3U5_9BACT</name>
<dbReference type="SUPFAM" id="SSF54631">
    <property type="entry name" value="CBS-domain pair"/>
    <property type="match status" value="1"/>
</dbReference>
<comment type="cofactor">
    <cofactor evidence="1">
        <name>Mn(2+)</name>
        <dbReference type="ChEBI" id="CHEBI:29035"/>
    </cofactor>
</comment>
<dbReference type="InterPro" id="IPR001667">
    <property type="entry name" value="DDH_dom"/>
</dbReference>
<keyword evidence="6" id="KW-0464">Manganese</keyword>
<dbReference type="AlphaFoldDB" id="A0A7W7Y3U5"/>
<dbReference type="PROSITE" id="PS51371">
    <property type="entry name" value="CBS"/>
    <property type="match status" value="2"/>
</dbReference>
<evidence type="ECO:0000256" key="7">
    <source>
        <dbReference type="ARBA" id="ARBA00032535"/>
    </source>
</evidence>
<dbReference type="EC" id="3.6.1.1" evidence="3"/>
<proteinExistence type="predicted"/>
<evidence type="ECO:0000256" key="5">
    <source>
        <dbReference type="ARBA" id="ARBA00022801"/>
    </source>
</evidence>
<comment type="catalytic activity">
    <reaction evidence="8">
        <text>diphosphate + H2O = 2 phosphate + H(+)</text>
        <dbReference type="Rhea" id="RHEA:24576"/>
        <dbReference type="ChEBI" id="CHEBI:15377"/>
        <dbReference type="ChEBI" id="CHEBI:15378"/>
        <dbReference type="ChEBI" id="CHEBI:33019"/>
        <dbReference type="ChEBI" id="CHEBI:43474"/>
        <dbReference type="EC" id="3.6.1.1"/>
    </reaction>
</comment>
<dbReference type="InterPro" id="IPR004097">
    <property type="entry name" value="DHHA2"/>
</dbReference>
<evidence type="ECO:0000256" key="2">
    <source>
        <dbReference type="ARBA" id="ARBA00011643"/>
    </source>
</evidence>
<dbReference type="SMART" id="SM01131">
    <property type="entry name" value="DHHA2"/>
    <property type="match status" value="1"/>
</dbReference>
<dbReference type="Pfam" id="PF02833">
    <property type="entry name" value="DHHA2"/>
    <property type="match status" value="1"/>
</dbReference>
<dbReference type="InterPro" id="IPR028979">
    <property type="entry name" value="Ser_kin/Pase_Hpr-like_N_sf"/>
</dbReference>
<dbReference type="Pfam" id="PF00571">
    <property type="entry name" value="CBS"/>
    <property type="match status" value="2"/>
</dbReference>
<dbReference type="CDD" id="cd02205">
    <property type="entry name" value="CBS_pair_SF"/>
    <property type="match status" value="1"/>
</dbReference>
<comment type="caution">
    <text evidence="11">The sequence shown here is derived from an EMBL/GenBank/DDBJ whole genome shotgun (WGS) entry which is preliminary data.</text>
</comment>
<evidence type="ECO:0000313" key="11">
    <source>
        <dbReference type="EMBL" id="MBB5021583.1"/>
    </source>
</evidence>
<evidence type="ECO:0000256" key="4">
    <source>
        <dbReference type="ARBA" id="ARBA00022723"/>
    </source>
</evidence>